<keyword evidence="5" id="KW-1185">Reference proteome</keyword>
<keyword evidence="2" id="KW-0449">Lipoprotein</keyword>
<evidence type="ECO:0000313" key="4">
    <source>
        <dbReference type="EMBL" id="AOZ10120.1"/>
    </source>
</evidence>
<name>A0A1D9IDG3_9BURK</name>
<dbReference type="Gene3D" id="1.20.1600.10">
    <property type="entry name" value="Outer membrane efflux proteins (OEP)"/>
    <property type="match status" value="1"/>
</dbReference>
<comment type="subcellular location">
    <subcellularLocation>
        <location evidence="2">Cell membrane</location>
        <topology evidence="2">Lipid-anchor</topology>
    </subcellularLocation>
</comment>
<protein>
    <recommendedName>
        <fullName evidence="6">RND transporter</fullName>
    </recommendedName>
</protein>
<dbReference type="SUPFAM" id="SSF56954">
    <property type="entry name" value="Outer membrane efflux proteins (OEP)"/>
    <property type="match status" value="1"/>
</dbReference>
<dbReference type="NCBIfam" id="TIGR01845">
    <property type="entry name" value="outer_NodT"/>
    <property type="match status" value="1"/>
</dbReference>
<evidence type="ECO:0000256" key="2">
    <source>
        <dbReference type="RuleBase" id="RU362097"/>
    </source>
</evidence>
<feature type="region of interest" description="Disordered" evidence="3">
    <location>
        <begin position="36"/>
        <end position="58"/>
    </location>
</feature>
<comment type="similarity">
    <text evidence="1 2">Belongs to the outer membrane factor (OMF) (TC 1.B.17) family.</text>
</comment>
<keyword evidence="2" id="KW-0564">Palmitate</keyword>
<sequence length="467" mass="49190">MLATLAAALGGCGGLVNPPYQEPALAVPGSWRQEAAGAARGAAENGGEGGGGGAARVAPAADGDGWWRRFGDAGLDRLIEQVLARNGDLAAAAISVHAAQLQARLTHTGELPTLAAEYDGAHARGLARGGSATSHALTGTVSYEADLWGKLAQLTDAARWEALATQQDLASTRLSLIGTTANLYWKLAYLAQRIASEQDSVAYLERVLELVRVQRAAGAASPLEMLEAEQSLESERATLSQLQAQQAAARLSLAALLADPAADLVSAPPPLFSLRAPAIDAGVPAGVLARRPDLRAAELRLREQFANVNATRASYYPTLALTGTLGTSSTALVDLLKNPIGTLGVSLALPLLNWRQRDLSIQSSQASYDKAAVSFRQTLYVALTDVETALSARTHYLQQGEQQQRALAAARAAERVYAVRYRAGQVSLRAWLEAQESARAAERTLAENRYNQLTAAVTLFQALGGDV</sequence>
<feature type="compositionally biased region" description="Gly residues" evidence="3">
    <location>
        <begin position="44"/>
        <end position="54"/>
    </location>
</feature>
<dbReference type="PANTHER" id="PTHR30203">
    <property type="entry name" value="OUTER MEMBRANE CATION EFFLUX PROTEIN"/>
    <property type="match status" value="1"/>
</dbReference>
<reference evidence="4 5" key="1">
    <citation type="submission" date="2016-10" db="EMBL/GenBank/DDBJ databases">
        <title>Complete genome sequences of three Cupriavidus strains isolated from various Malaysian environments.</title>
        <authorList>
            <person name="Abdullah A.A.-A."/>
            <person name="Shafie N.A.H."/>
            <person name="Lau N.S."/>
        </authorList>
    </citation>
    <scope>NUCLEOTIDE SEQUENCE [LARGE SCALE GENOMIC DNA]</scope>
    <source>
        <strain evidence="4 5">USMAA1020</strain>
    </source>
</reference>
<evidence type="ECO:0000313" key="5">
    <source>
        <dbReference type="Proteomes" id="UP000177515"/>
    </source>
</evidence>
<dbReference type="InterPro" id="IPR010131">
    <property type="entry name" value="MdtP/NodT-like"/>
</dbReference>
<gene>
    <name evidence="4" type="ORF">BKK80_31245</name>
</gene>
<proteinExistence type="inferred from homology"/>
<dbReference type="Pfam" id="PF02321">
    <property type="entry name" value="OEP"/>
    <property type="match status" value="2"/>
</dbReference>
<accession>A0A1D9IDG3</accession>
<dbReference type="Gene3D" id="2.20.200.10">
    <property type="entry name" value="Outer membrane efflux proteins (OEP)"/>
    <property type="match status" value="1"/>
</dbReference>
<organism evidence="4 5">
    <name type="scientific">Cupriavidus malaysiensis</name>
    <dbReference type="NCBI Taxonomy" id="367825"/>
    <lineage>
        <taxon>Bacteria</taxon>
        <taxon>Pseudomonadati</taxon>
        <taxon>Pseudomonadota</taxon>
        <taxon>Betaproteobacteria</taxon>
        <taxon>Burkholderiales</taxon>
        <taxon>Burkholderiaceae</taxon>
        <taxon>Cupriavidus</taxon>
    </lineage>
</organism>
<dbReference type="Proteomes" id="UP000177515">
    <property type="component" value="Chromosome 2"/>
</dbReference>
<keyword evidence="2" id="KW-0472">Membrane</keyword>
<evidence type="ECO:0008006" key="6">
    <source>
        <dbReference type="Google" id="ProtNLM"/>
    </source>
</evidence>
<dbReference type="InterPro" id="IPR003423">
    <property type="entry name" value="OMP_efflux"/>
</dbReference>
<dbReference type="PANTHER" id="PTHR30203:SF32">
    <property type="entry name" value="CATION EFFLUX SYSTEM PROTEIN CUSC"/>
    <property type="match status" value="1"/>
</dbReference>
<keyword evidence="2" id="KW-1134">Transmembrane beta strand</keyword>
<dbReference type="EMBL" id="CP017755">
    <property type="protein sequence ID" value="AOZ10120.1"/>
    <property type="molecule type" value="Genomic_DNA"/>
</dbReference>
<evidence type="ECO:0000256" key="1">
    <source>
        <dbReference type="ARBA" id="ARBA00007613"/>
    </source>
</evidence>
<keyword evidence="2" id="KW-0812">Transmembrane</keyword>
<evidence type="ECO:0000256" key="3">
    <source>
        <dbReference type="SAM" id="MobiDB-lite"/>
    </source>
</evidence>